<evidence type="ECO:0000259" key="5">
    <source>
        <dbReference type="PROSITE" id="PS50949"/>
    </source>
</evidence>
<dbReference type="GO" id="GO:0003700">
    <property type="term" value="F:DNA-binding transcription factor activity"/>
    <property type="evidence" value="ECO:0007669"/>
    <property type="project" value="InterPro"/>
</dbReference>
<evidence type="ECO:0000313" key="6">
    <source>
        <dbReference type="EMBL" id="TWH69088.1"/>
    </source>
</evidence>
<dbReference type="InterPro" id="IPR000524">
    <property type="entry name" value="Tscrpt_reg_HTH_GntR"/>
</dbReference>
<dbReference type="Gene3D" id="1.10.10.10">
    <property type="entry name" value="Winged helix-like DNA-binding domain superfamily/Winged helix DNA-binding domain"/>
    <property type="match status" value="1"/>
</dbReference>
<keyword evidence="3" id="KW-0804">Transcription</keyword>
<proteinExistence type="predicted"/>
<dbReference type="PANTHER" id="PTHR44846:SF17">
    <property type="entry name" value="GNTR-FAMILY TRANSCRIPTIONAL REGULATOR"/>
    <property type="match status" value="1"/>
</dbReference>
<comment type="caution">
    <text evidence="6">The sequence shown here is derived from an EMBL/GenBank/DDBJ whole genome shotgun (WGS) entry which is preliminary data.</text>
</comment>
<dbReference type="GO" id="GO:0045892">
    <property type="term" value="P:negative regulation of DNA-templated transcription"/>
    <property type="evidence" value="ECO:0007669"/>
    <property type="project" value="TreeGrafter"/>
</dbReference>
<dbReference type="SMART" id="SM00866">
    <property type="entry name" value="UTRA"/>
    <property type="match status" value="1"/>
</dbReference>
<dbReference type="RefSeq" id="WP_145775738.1">
    <property type="nucleotide sequence ID" value="NZ_BAAATQ010000097.1"/>
</dbReference>
<protein>
    <submittedName>
        <fullName evidence="6">Transcriptional regulator, GntR family</fullName>
    </submittedName>
</protein>
<dbReference type="Gene3D" id="3.40.1410.10">
    <property type="entry name" value="Chorismate lyase-like"/>
    <property type="match status" value="1"/>
</dbReference>
<dbReference type="PROSITE" id="PS50949">
    <property type="entry name" value="HTH_GNTR"/>
    <property type="match status" value="1"/>
</dbReference>
<evidence type="ECO:0000256" key="4">
    <source>
        <dbReference type="SAM" id="MobiDB-lite"/>
    </source>
</evidence>
<accession>A0A562IE66</accession>
<gene>
    <name evidence="6" type="ORF">JD77_04090</name>
</gene>
<dbReference type="CDD" id="cd07377">
    <property type="entry name" value="WHTH_GntR"/>
    <property type="match status" value="1"/>
</dbReference>
<dbReference type="OrthoDB" id="3207674at2"/>
<feature type="domain" description="HTH gntR-type" evidence="5">
    <location>
        <begin position="4"/>
        <end position="72"/>
    </location>
</feature>
<dbReference type="EMBL" id="VLKE01000001">
    <property type="protein sequence ID" value="TWH69088.1"/>
    <property type="molecule type" value="Genomic_DNA"/>
</dbReference>
<dbReference type="Proteomes" id="UP000319825">
    <property type="component" value="Unassembled WGS sequence"/>
</dbReference>
<dbReference type="PRINTS" id="PR00035">
    <property type="entry name" value="HTHGNTR"/>
</dbReference>
<keyword evidence="2" id="KW-0238">DNA-binding</keyword>
<evidence type="ECO:0000313" key="7">
    <source>
        <dbReference type="Proteomes" id="UP000319825"/>
    </source>
</evidence>
<feature type="region of interest" description="Disordered" evidence="4">
    <location>
        <begin position="83"/>
        <end position="107"/>
    </location>
</feature>
<dbReference type="Pfam" id="PF07702">
    <property type="entry name" value="UTRA"/>
    <property type="match status" value="1"/>
</dbReference>
<dbReference type="GO" id="GO:0003677">
    <property type="term" value="F:DNA binding"/>
    <property type="evidence" value="ECO:0007669"/>
    <property type="project" value="UniProtKB-KW"/>
</dbReference>
<dbReference type="InterPro" id="IPR050679">
    <property type="entry name" value="Bact_HTH_transcr_reg"/>
</dbReference>
<sequence>MPETPAYLRIVAELRAQITDGTLAPGAKLPTEAQLRQRFDVSTTVVKNALGILQSEGLIEGRRGSGNYVREVRRITRNVMARASRTRSPFAQDADQAGTQPTWEHDSRHAAADRAVAARLGIEPGDPVMCTRYRFLADGEPVQLSVSWEPLAVTGGTDVEWPEGGAAVGVVPRMDRIGVRIDEFEERVTSRPATGEEIEALNLSPRGAYVLVVARTYLAGGTPVETADIVFPGHRYEFVYRVPVD</sequence>
<dbReference type="Pfam" id="PF00392">
    <property type="entry name" value="GntR"/>
    <property type="match status" value="1"/>
</dbReference>
<name>A0A562IE66_MICOL</name>
<dbReference type="InterPro" id="IPR028978">
    <property type="entry name" value="Chorismate_lyase_/UTRA_dom_sf"/>
</dbReference>
<dbReference type="InterPro" id="IPR011663">
    <property type="entry name" value="UTRA"/>
</dbReference>
<evidence type="ECO:0000256" key="2">
    <source>
        <dbReference type="ARBA" id="ARBA00023125"/>
    </source>
</evidence>
<reference evidence="6 7" key="1">
    <citation type="submission" date="2019-07" db="EMBL/GenBank/DDBJ databases">
        <title>R&amp;d 2014.</title>
        <authorList>
            <person name="Klenk H.-P."/>
        </authorList>
    </citation>
    <scope>NUCLEOTIDE SEQUENCE [LARGE SCALE GENOMIC DNA]</scope>
    <source>
        <strain evidence="6 7">DSM 43868</strain>
    </source>
</reference>
<keyword evidence="7" id="KW-1185">Reference proteome</keyword>
<dbReference type="SMART" id="SM00345">
    <property type="entry name" value="HTH_GNTR"/>
    <property type="match status" value="1"/>
</dbReference>
<evidence type="ECO:0000256" key="3">
    <source>
        <dbReference type="ARBA" id="ARBA00023163"/>
    </source>
</evidence>
<dbReference type="SUPFAM" id="SSF64288">
    <property type="entry name" value="Chorismate lyase-like"/>
    <property type="match status" value="1"/>
</dbReference>
<dbReference type="PANTHER" id="PTHR44846">
    <property type="entry name" value="MANNOSYL-D-GLYCERATE TRANSPORT/METABOLISM SYSTEM REPRESSOR MNGR-RELATED"/>
    <property type="match status" value="1"/>
</dbReference>
<dbReference type="InterPro" id="IPR036388">
    <property type="entry name" value="WH-like_DNA-bd_sf"/>
</dbReference>
<evidence type="ECO:0000256" key="1">
    <source>
        <dbReference type="ARBA" id="ARBA00023015"/>
    </source>
</evidence>
<dbReference type="SUPFAM" id="SSF46785">
    <property type="entry name" value="Winged helix' DNA-binding domain"/>
    <property type="match status" value="1"/>
</dbReference>
<dbReference type="AlphaFoldDB" id="A0A562IE66"/>
<organism evidence="6 7">
    <name type="scientific">Micromonospora olivasterospora</name>
    <dbReference type="NCBI Taxonomy" id="1880"/>
    <lineage>
        <taxon>Bacteria</taxon>
        <taxon>Bacillati</taxon>
        <taxon>Actinomycetota</taxon>
        <taxon>Actinomycetes</taxon>
        <taxon>Micromonosporales</taxon>
        <taxon>Micromonosporaceae</taxon>
        <taxon>Micromonospora</taxon>
    </lineage>
</organism>
<dbReference type="InterPro" id="IPR036390">
    <property type="entry name" value="WH_DNA-bd_sf"/>
</dbReference>
<keyword evidence="1" id="KW-0805">Transcription regulation</keyword>